<proteinExistence type="predicted"/>
<comment type="caution">
    <text evidence="2">The sequence shown here is derived from an EMBL/GenBank/DDBJ whole genome shotgun (WGS) entry which is preliminary data.</text>
</comment>
<evidence type="ECO:0008006" key="4">
    <source>
        <dbReference type="Google" id="ProtNLM"/>
    </source>
</evidence>
<protein>
    <recommendedName>
        <fullName evidence="4">DUF5134 domain-containing protein</fullName>
    </recommendedName>
</protein>
<dbReference type="AlphaFoldDB" id="A0A1J4N0E3"/>
<keyword evidence="1" id="KW-1133">Transmembrane helix</keyword>
<evidence type="ECO:0000313" key="2">
    <source>
        <dbReference type="EMBL" id="OIJ25076.1"/>
    </source>
</evidence>
<dbReference type="Proteomes" id="UP000033772">
    <property type="component" value="Unassembled WGS sequence"/>
</dbReference>
<accession>A0A1J4N0E3</accession>
<dbReference type="STRING" id="1844.UG56_019360"/>
<keyword evidence="1" id="KW-0472">Membrane</keyword>
<feature type="transmembrane region" description="Helical" evidence="1">
    <location>
        <begin position="66"/>
        <end position="86"/>
    </location>
</feature>
<keyword evidence="3" id="KW-1185">Reference proteome</keyword>
<reference evidence="2" key="1">
    <citation type="submission" date="2016-10" db="EMBL/GenBank/DDBJ databases">
        <title>Draft Genome Sequence of Nocardioides luteus Strain BAFB, an Alkane-Degrading Bacterium Isolated from JP-7 Polluted Soil.</title>
        <authorList>
            <person name="Brown L."/>
            <person name="Ruiz O.N."/>
            <person name="Gunasekera T."/>
        </authorList>
    </citation>
    <scope>NUCLEOTIDE SEQUENCE [LARGE SCALE GENOMIC DNA]</scope>
    <source>
        <strain evidence="2">BAFB</strain>
    </source>
</reference>
<organism evidence="2 3">
    <name type="scientific">Nocardioides luteus</name>
    <dbReference type="NCBI Taxonomy" id="1844"/>
    <lineage>
        <taxon>Bacteria</taxon>
        <taxon>Bacillati</taxon>
        <taxon>Actinomycetota</taxon>
        <taxon>Actinomycetes</taxon>
        <taxon>Propionibacteriales</taxon>
        <taxon>Nocardioidaceae</taxon>
        <taxon>Nocardioides</taxon>
    </lineage>
</organism>
<dbReference type="EMBL" id="JZDQ02000029">
    <property type="protein sequence ID" value="OIJ25076.1"/>
    <property type="molecule type" value="Genomic_DNA"/>
</dbReference>
<feature type="transmembrane region" description="Helical" evidence="1">
    <location>
        <begin position="128"/>
        <end position="150"/>
    </location>
</feature>
<dbReference type="RefSeq" id="WP_071327208.1">
    <property type="nucleotide sequence ID" value="NZ_JZDQ02000029.1"/>
</dbReference>
<feature type="transmembrane region" description="Helical" evidence="1">
    <location>
        <begin position="98"/>
        <end position="116"/>
    </location>
</feature>
<name>A0A1J4N0E3_9ACTN</name>
<evidence type="ECO:0000256" key="1">
    <source>
        <dbReference type="SAM" id="Phobius"/>
    </source>
</evidence>
<feature type="transmembrane region" description="Helical" evidence="1">
    <location>
        <begin position="36"/>
        <end position="54"/>
    </location>
</feature>
<keyword evidence="1" id="KW-0812">Transmembrane</keyword>
<gene>
    <name evidence="2" type="ORF">UG56_019360</name>
</gene>
<sequence length="184" mass="18066">MTALVVLSMVPAVVGAGCCAAGAGRRACPGGVDVSALGAMALMLVAMADTMLLGMGGMGGTVGRSAVLPATSWALVLGVLGAGLVATRRVHPDRLPRGLHLIAMAALAVAMAPPGLEHHLNHSAGAHAQMAGGGPVAPVAVVVAGAFLAYAVREGCCDRTPLLGRLELGASSVSLVAMAAMCVR</sequence>
<evidence type="ECO:0000313" key="3">
    <source>
        <dbReference type="Proteomes" id="UP000033772"/>
    </source>
</evidence>